<organism evidence="1 2">
    <name type="scientific">Metabacillus flavus</name>
    <dbReference type="NCBI Taxonomy" id="2823519"/>
    <lineage>
        <taxon>Bacteria</taxon>
        <taxon>Bacillati</taxon>
        <taxon>Bacillota</taxon>
        <taxon>Bacilli</taxon>
        <taxon>Bacillales</taxon>
        <taxon>Bacillaceae</taxon>
        <taxon>Metabacillus</taxon>
    </lineage>
</organism>
<evidence type="ECO:0000313" key="2">
    <source>
        <dbReference type="Proteomes" id="UP000682403"/>
    </source>
</evidence>
<sequence length="102" mass="12121">MSKAERQFIKEALNACLKNDTRYMHMLVDVSGETRYMKISSKDFNRREEQQGEGRVVKPICIFSNQLINDFHERSKQDSKRSVWIREGVHYVLSKAKKDFYT</sequence>
<protein>
    <submittedName>
        <fullName evidence="1">Uncharacterized protein</fullName>
    </submittedName>
</protein>
<dbReference type="EMBL" id="JAGVRK010000001">
    <property type="protein sequence ID" value="MBS2970385.1"/>
    <property type="molecule type" value="Genomic_DNA"/>
</dbReference>
<reference evidence="1 2" key="1">
    <citation type="submission" date="2021-04" db="EMBL/GenBank/DDBJ databases">
        <title>Metabacillus sp. strain KIGAM252 whole genome sequence.</title>
        <authorList>
            <person name="Seo M.-J."/>
            <person name="Cho E.-S."/>
            <person name="Hwang C.Y."/>
            <person name="Yoon D.J."/>
        </authorList>
    </citation>
    <scope>NUCLEOTIDE SEQUENCE [LARGE SCALE GENOMIC DNA]</scope>
    <source>
        <strain evidence="1 2">KIGAM252</strain>
    </source>
</reference>
<keyword evidence="2" id="KW-1185">Reference proteome</keyword>
<evidence type="ECO:0000313" key="1">
    <source>
        <dbReference type="EMBL" id="MBS2970385.1"/>
    </source>
</evidence>
<dbReference type="RefSeq" id="WP_211560531.1">
    <property type="nucleotide sequence ID" value="NZ_JAGVRK010000001.1"/>
</dbReference>
<name>A0ABS5LI01_9BACI</name>
<comment type="caution">
    <text evidence="1">The sequence shown here is derived from an EMBL/GenBank/DDBJ whole genome shotgun (WGS) entry which is preliminary data.</text>
</comment>
<dbReference type="Proteomes" id="UP000682403">
    <property type="component" value="Unassembled WGS sequence"/>
</dbReference>
<proteinExistence type="predicted"/>
<accession>A0ABS5LI01</accession>
<gene>
    <name evidence="1" type="ORF">J9317_16685</name>
</gene>